<accession>A0A1F6A3X8</accession>
<evidence type="ECO:0000313" key="1">
    <source>
        <dbReference type="EMBL" id="OGG19214.1"/>
    </source>
</evidence>
<organism evidence="1 2">
    <name type="scientific">Candidatus Gottesmanbacteria bacterium RIFCSPHIGHO2_01_FULL_47_48</name>
    <dbReference type="NCBI Taxonomy" id="1798381"/>
    <lineage>
        <taxon>Bacteria</taxon>
        <taxon>Candidatus Gottesmaniibacteriota</taxon>
    </lineage>
</organism>
<sequence>MNQVIVSITDFRRNAGAYIDKAIPLTIVKDSRVVGQYTPSNTSSMLSPEERVERVKQLAGGFNFGPRKTADEMNRDYDKMYDEMLPR</sequence>
<protein>
    <submittedName>
        <fullName evidence="1">Uncharacterized protein</fullName>
    </submittedName>
</protein>
<evidence type="ECO:0000313" key="2">
    <source>
        <dbReference type="Proteomes" id="UP000177871"/>
    </source>
</evidence>
<dbReference type="Proteomes" id="UP000177871">
    <property type="component" value="Unassembled WGS sequence"/>
</dbReference>
<proteinExistence type="predicted"/>
<comment type="caution">
    <text evidence="1">The sequence shown here is derived from an EMBL/GenBank/DDBJ whole genome shotgun (WGS) entry which is preliminary data.</text>
</comment>
<name>A0A1F6A3X8_9BACT</name>
<dbReference type="EMBL" id="MFJK01000008">
    <property type="protein sequence ID" value="OGG19214.1"/>
    <property type="molecule type" value="Genomic_DNA"/>
</dbReference>
<dbReference type="STRING" id="1798381.A2721_00045"/>
<dbReference type="AlphaFoldDB" id="A0A1F6A3X8"/>
<reference evidence="1 2" key="1">
    <citation type="journal article" date="2016" name="Nat. Commun.">
        <title>Thousands of microbial genomes shed light on interconnected biogeochemical processes in an aquifer system.</title>
        <authorList>
            <person name="Anantharaman K."/>
            <person name="Brown C.T."/>
            <person name="Hug L.A."/>
            <person name="Sharon I."/>
            <person name="Castelle C.J."/>
            <person name="Probst A.J."/>
            <person name="Thomas B.C."/>
            <person name="Singh A."/>
            <person name="Wilkins M.J."/>
            <person name="Karaoz U."/>
            <person name="Brodie E.L."/>
            <person name="Williams K.H."/>
            <person name="Hubbard S.S."/>
            <person name="Banfield J.F."/>
        </authorList>
    </citation>
    <scope>NUCLEOTIDE SEQUENCE [LARGE SCALE GENOMIC DNA]</scope>
</reference>
<gene>
    <name evidence="1" type="ORF">A2721_00045</name>
</gene>